<dbReference type="Pfam" id="PF16925">
    <property type="entry name" value="TetR_C_13"/>
    <property type="match status" value="1"/>
</dbReference>
<feature type="domain" description="HTH tetR-type" evidence="6">
    <location>
        <begin position="20"/>
        <end position="80"/>
    </location>
</feature>
<dbReference type="STRING" id="1796606.A2G96_27405"/>
<dbReference type="InterPro" id="IPR001647">
    <property type="entry name" value="HTH_TetR"/>
</dbReference>
<evidence type="ECO:0000256" key="3">
    <source>
        <dbReference type="ARBA" id="ARBA00023125"/>
    </source>
</evidence>
<evidence type="ECO:0000256" key="1">
    <source>
        <dbReference type="ARBA" id="ARBA00022491"/>
    </source>
</evidence>
<feature type="DNA-binding region" description="H-T-H motif" evidence="5">
    <location>
        <begin position="43"/>
        <end position="62"/>
    </location>
</feature>
<dbReference type="SUPFAM" id="SSF48498">
    <property type="entry name" value="Tetracyclin repressor-like, C-terminal domain"/>
    <property type="match status" value="1"/>
</dbReference>
<dbReference type="Pfam" id="PF00440">
    <property type="entry name" value="TetR_N"/>
    <property type="match status" value="1"/>
</dbReference>
<dbReference type="RefSeq" id="WP_062803310.1">
    <property type="nucleotide sequence ID" value="NZ_CP014845.1"/>
</dbReference>
<organism evidence="7 8">
    <name type="scientific">Cupriavidus nantongensis</name>
    <dbReference type="NCBI Taxonomy" id="1796606"/>
    <lineage>
        <taxon>Bacteria</taxon>
        <taxon>Pseudomonadati</taxon>
        <taxon>Pseudomonadota</taxon>
        <taxon>Betaproteobacteria</taxon>
        <taxon>Burkholderiales</taxon>
        <taxon>Burkholderiaceae</taxon>
        <taxon>Cupriavidus</taxon>
    </lineage>
</organism>
<evidence type="ECO:0000256" key="2">
    <source>
        <dbReference type="ARBA" id="ARBA00023015"/>
    </source>
</evidence>
<dbReference type="InterPro" id="IPR036271">
    <property type="entry name" value="Tet_transcr_reg_TetR-rel_C_sf"/>
</dbReference>
<dbReference type="SUPFAM" id="SSF46689">
    <property type="entry name" value="Homeodomain-like"/>
    <property type="match status" value="1"/>
</dbReference>
<dbReference type="OrthoDB" id="270177at2"/>
<dbReference type="PRINTS" id="PR00455">
    <property type="entry name" value="HTHTETR"/>
</dbReference>
<keyword evidence="1" id="KW-0678">Repressor</keyword>
<dbReference type="PROSITE" id="PS01081">
    <property type="entry name" value="HTH_TETR_1"/>
    <property type="match status" value="1"/>
</dbReference>
<reference evidence="7 8" key="1">
    <citation type="submission" date="2016-03" db="EMBL/GenBank/DDBJ databases">
        <title>Complete genome sequence of a novel chlorpyrifos degrading bacterium, Cupriavidus nantongensis sp. X1.</title>
        <authorList>
            <person name="Fang L."/>
        </authorList>
    </citation>
    <scope>NUCLEOTIDE SEQUENCE [LARGE SCALE GENOMIC DNA]</scope>
    <source>
        <strain evidence="7 8">X1</strain>
    </source>
</reference>
<dbReference type="PROSITE" id="PS50977">
    <property type="entry name" value="HTH_TETR_2"/>
    <property type="match status" value="1"/>
</dbReference>
<gene>
    <name evidence="7" type="ORF">A2G96_27405</name>
</gene>
<evidence type="ECO:0000313" key="7">
    <source>
        <dbReference type="EMBL" id="AMR81511.1"/>
    </source>
</evidence>
<keyword evidence="4" id="KW-0804">Transcription</keyword>
<keyword evidence="3 5" id="KW-0238">DNA-binding</keyword>
<dbReference type="Gene3D" id="1.10.10.60">
    <property type="entry name" value="Homeodomain-like"/>
    <property type="match status" value="1"/>
</dbReference>
<dbReference type="Proteomes" id="UP000075238">
    <property type="component" value="Chromosome 2"/>
</dbReference>
<proteinExistence type="predicted"/>
<keyword evidence="2" id="KW-0805">Transcription regulation</keyword>
<dbReference type="InterPro" id="IPR023772">
    <property type="entry name" value="DNA-bd_HTH_TetR-type_CS"/>
</dbReference>
<dbReference type="PANTHER" id="PTHR47506">
    <property type="entry name" value="TRANSCRIPTIONAL REGULATORY PROTEIN"/>
    <property type="match status" value="1"/>
</dbReference>
<name>A0A142JTU9_9BURK</name>
<dbReference type="GO" id="GO:0003677">
    <property type="term" value="F:DNA binding"/>
    <property type="evidence" value="ECO:0007669"/>
    <property type="project" value="UniProtKB-UniRule"/>
</dbReference>
<accession>A0A142JTU9</accession>
<dbReference type="KEGG" id="cnan:A2G96_27405"/>
<dbReference type="EMBL" id="CP014845">
    <property type="protein sequence ID" value="AMR81511.1"/>
    <property type="molecule type" value="Genomic_DNA"/>
</dbReference>
<dbReference type="Gene3D" id="1.10.357.10">
    <property type="entry name" value="Tetracycline Repressor, domain 2"/>
    <property type="match status" value="1"/>
</dbReference>
<evidence type="ECO:0000256" key="5">
    <source>
        <dbReference type="PROSITE-ProRule" id="PRU00335"/>
    </source>
</evidence>
<evidence type="ECO:0000259" key="6">
    <source>
        <dbReference type="PROSITE" id="PS50977"/>
    </source>
</evidence>
<dbReference type="InterPro" id="IPR011075">
    <property type="entry name" value="TetR_C"/>
</dbReference>
<evidence type="ECO:0000256" key="4">
    <source>
        <dbReference type="ARBA" id="ARBA00023163"/>
    </source>
</evidence>
<dbReference type="AlphaFoldDB" id="A0A142JTU9"/>
<protein>
    <submittedName>
        <fullName evidence="7">Transcriptional regulator</fullName>
    </submittedName>
</protein>
<sequence length="207" mass="22553">MTVPQPQVPTRSRSRGRPREFNVDQALDRAVRVFSEHGYHGASISDLTRAMRLAQGSLYKAFKDKQSLFLAAFDRYRAQRSEKLHRAIDKAGTGLERLRATLDFYADSAQGATGRQGCLVVGSAVELSAFDKPVASHIAAAMSRNEALLADLIRQGQQDGSIPAHVDVEATARMLLCLTQGMRVVGKTGRSREQMQAVATAALQVLA</sequence>
<dbReference type="InterPro" id="IPR009057">
    <property type="entry name" value="Homeodomain-like_sf"/>
</dbReference>
<evidence type="ECO:0000313" key="8">
    <source>
        <dbReference type="Proteomes" id="UP000075238"/>
    </source>
</evidence>
<dbReference type="PANTHER" id="PTHR47506:SF10">
    <property type="entry name" value="TRANSCRIPTIONAL REGULATORY PROTEIN"/>
    <property type="match status" value="1"/>
</dbReference>
<keyword evidence="8" id="KW-1185">Reference proteome</keyword>